<dbReference type="InterPro" id="IPR029210">
    <property type="entry name" value="PfEMP1_NTS"/>
</dbReference>
<evidence type="ECO:0000259" key="2">
    <source>
        <dbReference type="Pfam" id="PF15447"/>
    </source>
</evidence>
<feature type="domain" description="Plasmodium falciparum erythrocyte membrane protein-1 N-terminal segment" evidence="2">
    <location>
        <begin position="12"/>
        <end position="46"/>
    </location>
</feature>
<dbReference type="GO" id="GO:0016020">
    <property type="term" value="C:membrane"/>
    <property type="evidence" value="ECO:0007669"/>
    <property type="project" value="InterPro"/>
</dbReference>
<sequence>MSTPGTTGTKKTAKEVLDEFGQQVHEQVKTEAENYIDDLKGSLSQAPILGGETTGTTDPCNLKSEYTNLISGSGGGGVTARGDPCKKDTNGNDVDRFSDKQQAEYDNKKIKCSNGGACASFRRLHLCNKSMEKMDTNNNDGKAKHDLLAEVCMAAKYEGESIKTHYPKYQEKYGDSKICTMLARSFADIGDIIRGKDLFLGHKQRKNELEARLQKMFENIQKNNPELKNLKPEQIREYWWNANRDQVWKAITCDAEEEDTYFKTSSGGDYSFSNPKCGHDEGIVPTNLDYVPQFL</sequence>
<dbReference type="Proteomes" id="UP000030694">
    <property type="component" value="Unassembled WGS sequence"/>
</dbReference>
<evidence type="ECO:0000313" key="4">
    <source>
        <dbReference type="Proteomes" id="UP000030694"/>
    </source>
</evidence>
<feature type="non-terminal residue" evidence="3">
    <location>
        <position position="295"/>
    </location>
</feature>
<protein>
    <submittedName>
        <fullName evidence="3">Uncharacterized protein</fullName>
    </submittedName>
</protein>
<dbReference type="Gene3D" id="1.20.1310.20">
    <property type="entry name" value="Duffy-antigen binding domain"/>
    <property type="match status" value="1"/>
</dbReference>
<dbReference type="InterPro" id="IPR042202">
    <property type="entry name" value="Duffy-ag-bd_sf"/>
</dbReference>
<dbReference type="InterPro" id="IPR008602">
    <property type="entry name" value="Duffy-antigen-binding"/>
</dbReference>
<dbReference type="Pfam" id="PF05424">
    <property type="entry name" value="Duffy_binding"/>
    <property type="match status" value="1"/>
</dbReference>
<dbReference type="EMBL" id="KI927604">
    <property type="protein sequence ID" value="ETW58836.1"/>
    <property type="molecule type" value="Genomic_DNA"/>
</dbReference>
<reference evidence="3 4" key="2">
    <citation type="submission" date="2013-02" db="EMBL/GenBank/DDBJ databases">
        <title>The Genome Sequence of Plasmodium falciparum CAMP/Malaysia.</title>
        <authorList>
            <consortium name="The Broad Institute Genome Sequencing Platform"/>
            <consortium name="The Broad Institute Genome Sequencing Center for Infectious Disease"/>
            <person name="Neafsey D."/>
            <person name="Cheeseman I."/>
            <person name="Volkman S."/>
            <person name="Adams J."/>
            <person name="Walker B."/>
            <person name="Young S.K."/>
            <person name="Zeng Q."/>
            <person name="Gargeya S."/>
            <person name="Fitzgerald M."/>
            <person name="Haas B."/>
            <person name="Abouelleil A."/>
            <person name="Alvarado L."/>
            <person name="Arachchi H.M."/>
            <person name="Berlin A.M."/>
            <person name="Chapman S.B."/>
            <person name="Dewar J."/>
            <person name="Goldberg J."/>
            <person name="Griggs A."/>
            <person name="Gujja S."/>
            <person name="Hansen M."/>
            <person name="Howarth C."/>
            <person name="Imamovic A."/>
            <person name="Larimer J."/>
            <person name="McCowan C."/>
            <person name="Murphy C."/>
            <person name="Neiman D."/>
            <person name="Pearson M."/>
            <person name="Priest M."/>
            <person name="Roberts A."/>
            <person name="Saif S."/>
            <person name="Shea T."/>
            <person name="Sisk P."/>
            <person name="Sykes S."/>
            <person name="Wortman J."/>
            <person name="Nusbaum C."/>
            <person name="Birren B."/>
        </authorList>
    </citation>
    <scope>NUCLEOTIDE SEQUENCE [LARGE SCALE GENOMIC DNA]</scope>
    <source>
        <strain evidence="3 4">CAMP/Malaysia</strain>
    </source>
</reference>
<accession>A0A024X225</accession>
<proteinExistence type="predicted"/>
<dbReference type="GO" id="GO:0046789">
    <property type="term" value="F:host cell surface receptor binding"/>
    <property type="evidence" value="ECO:0007669"/>
    <property type="project" value="InterPro"/>
</dbReference>
<name>A0A024X225_PLAFC</name>
<dbReference type="SUPFAM" id="SSF140924">
    <property type="entry name" value="Duffy binding domain-like"/>
    <property type="match status" value="1"/>
</dbReference>
<gene>
    <name evidence="3" type="ORF">PFMC_05278</name>
</gene>
<evidence type="ECO:0000259" key="1">
    <source>
        <dbReference type="Pfam" id="PF05424"/>
    </source>
</evidence>
<feature type="domain" description="Duffy-antigen binding" evidence="1">
    <location>
        <begin position="116"/>
        <end position="295"/>
    </location>
</feature>
<dbReference type="AlphaFoldDB" id="A0A024X225"/>
<evidence type="ECO:0000313" key="3">
    <source>
        <dbReference type="EMBL" id="ETW58836.1"/>
    </source>
</evidence>
<organism evidence="3 4">
    <name type="scientific">Plasmodium falciparum (isolate Camp / Malaysia)</name>
    <dbReference type="NCBI Taxonomy" id="5835"/>
    <lineage>
        <taxon>Eukaryota</taxon>
        <taxon>Sar</taxon>
        <taxon>Alveolata</taxon>
        <taxon>Apicomplexa</taxon>
        <taxon>Aconoidasida</taxon>
        <taxon>Haemosporida</taxon>
        <taxon>Plasmodiidae</taxon>
        <taxon>Plasmodium</taxon>
        <taxon>Plasmodium (Laverania)</taxon>
    </lineage>
</organism>
<reference evidence="3 4" key="1">
    <citation type="submission" date="2013-02" db="EMBL/GenBank/DDBJ databases">
        <title>The Genome Annotation of Plasmodium falciparum CAMP/Malaysia.</title>
        <authorList>
            <consortium name="The Broad Institute Genome Sequencing Platform"/>
            <consortium name="The Broad Institute Genome Sequencing Center for Infectious Disease"/>
            <person name="Neafsey D."/>
            <person name="Hoffman S."/>
            <person name="Volkman S."/>
            <person name="Rosenthal P."/>
            <person name="Walker B."/>
            <person name="Young S.K."/>
            <person name="Zeng Q."/>
            <person name="Gargeya S."/>
            <person name="Fitzgerald M."/>
            <person name="Haas B."/>
            <person name="Abouelleil A."/>
            <person name="Allen A.W."/>
            <person name="Alvarado L."/>
            <person name="Arachchi H.M."/>
            <person name="Berlin A.M."/>
            <person name="Chapman S.B."/>
            <person name="Gainer-Dewar J."/>
            <person name="Goldberg J."/>
            <person name="Griggs A."/>
            <person name="Gujja S."/>
            <person name="Hansen M."/>
            <person name="Howarth C."/>
            <person name="Imamovic A."/>
            <person name="Ireland A."/>
            <person name="Larimer J."/>
            <person name="McCowan C."/>
            <person name="Murphy C."/>
            <person name="Pearson M."/>
            <person name="Poon T.W."/>
            <person name="Priest M."/>
            <person name="Roberts A."/>
            <person name="Saif S."/>
            <person name="Shea T."/>
            <person name="Sisk P."/>
            <person name="Sykes S."/>
            <person name="Wortman J."/>
            <person name="Nusbaum C."/>
            <person name="Birren B."/>
        </authorList>
    </citation>
    <scope>NUCLEOTIDE SEQUENCE [LARGE SCALE GENOMIC DNA]</scope>
    <source>
        <strain evidence="3 4">CAMP/Malaysia</strain>
    </source>
</reference>
<dbReference type="Pfam" id="PF15447">
    <property type="entry name" value="NTS"/>
    <property type="match status" value="1"/>
</dbReference>